<sequence length="83" mass="9528">MICLMYLIPDMVSSQLQLHRYATGRESRVVTALTLLKSHLFRYKSDENFNNYAIHMIAEVLSTKITPLKLKVEAPAEVDAMEE</sequence>
<accession>A0A427AFJ4</accession>
<reference evidence="1 2" key="1">
    <citation type="journal article" date="2014" name="Agronomy (Basel)">
        <title>A Draft Genome Sequence for Ensete ventricosum, the Drought-Tolerant Tree Against Hunger.</title>
        <authorList>
            <person name="Harrison J."/>
            <person name="Moore K.A."/>
            <person name="Paszkiewicz K."/>
            <person name="Jones T."/>
            <person name="Grant M."/>
            <person name="Ambacheew D."/>
            <person name="Muzemil S."/>
            <person name="Studholme D.J."/>
        </authorList>
    </citation>
    <scope>NUCLEOTIDE SEQUENCE [LARGE SCALE GENOMIC DNA]</scope>
</reference>
<gene>
    <name evidence="1" type="ORF">B296_00004734</name>
</gene>
<evidence type="ECO:0000313" key="2">
    <source>
        <dbReference type="Proteomes" id="UP000287651"/>
    </source>
</evidence>
<organism evidence="1 2">
    <name type="scientific">Ensete ventricosum</name>
    <name type="common">Abyssinian banana</name>
    <name type="synonym">Musa ensete</name>
    <dbReference type="NCBI Taxonomy" id="4639"/>
    <lineage>
        <taxon>Eukaryota</taxon>
        <taxon>Viridiplantae</taxon>
        <taxon>Streptophyta</taxon>
        <taxon>Embryophyta</taxon>
        <taxon>Tracheophyta</taxon>
        <taxon>Spermatophyta</taxon>
        <taxon>Magnoliopsida</taxon>
        <taxon>Liliopsida</taxon>
        <taxon>Zingiberales</taxon>
        <taxon>Musaceae</taxon>
        <taxon>Ensete</taxon>
    </lineage>
</organism>
<dbReference type="AlphaFoldDB" id="A0A427AFJ4"/>
<dbReference type="Proteomes" id="UP000287651">
    <property type="component" value="Unassembled WGS sequence"/>
</dbReference>
<evidence type="ECO:0000313" key="1">
    <source>
        <dbReference type="EMBL" id="RRT74951.1"/>
    </source>
</evidence>
<dbReference type="EMBL" id="AMZH03002626">
    <property type="protein sequence ID" value="RRT74951.1"/>
    <property type="molecule type" value="Genomic_DNA"/>
</dbReference>
<comment type="caution">
    <text evidence="1">The sequence shown here is derived from an EMBL/GenBank/DDBJ whole genome shotgun (WGS) entry which is preliminary data.</text>
</comment>
<proteinExistence type="predicted"/>
<protein>
    <submittedName>
        <fullName evidence="1">Uncharacterized protein</fullName>
    </submittedName>
</protein>
<name>A0A427AFJ4_ENSVE</name>